<accession>A0ABQ9I5Q5</accession>
<organism evidence="1 2">
    <name type="scientific">Dryococelus australis</name>
    <dbReference type="NCBI Taxonomy" id="614101"/>
    <lineage>
        <taxon>Eukaryota</taxon>
        <taxon>Metazoa</taxon>
        <taxon>Ecdysozoa</taxon>
        <taxon>Arthropoda</taxon>
        <taxon>Hexapoda</taxon>
        <taxon>Insecta</taxon>
        <taxon>Pterygota</taxon>
        <taxon>Neoptera</taxon>
        <taxon>Polyneoptera</taxon>
        <taxon>Phasmatodea</taxon>
        <taxon>Verophasmatodea</taxon>
        <taxon>Anareolatae</taxon>
        <taxon>Phasmatidae</taxon>
        <taxon>Eurycanthinae</taxon>
        <taxon>Dryococelus</taxon>
    </lineage>
</organism>
<keyword evidence="2" id="KW-1185">Reference proteome</keyword>
<dbReference type="Proteomes" id="UP001159363">
    <property type="component" value="Chromosome 2"/>
</dbReference>
<protein>
    <recommendedName>
        <fullName evidence="3">Ribosomal protein S14</fullName>
    </recommendedName>
</protein>
<evidence type="ECO:0000313" key="1">
    <source>
        <dbReference type="EMBL" id="KAJ8891965.1"/>
    </source>
</evidence>
<dbReference type="EMBL" id="JARBHB010000002">
    <property type="protein sequence ID" value="KAJ8891965.1"/>
    <property type="molecule type" value="Genomic_DNA"/>
</dbReference>
<sequence length="74" mass="8686">MTKWDADILKARKIKNLQNIPRQDFKARRGWCTRMMWRKSLCLHPRTSLYNKLPSNFQGKIGGISASHKTLQSK</sequence>
<name>A0ABQ9I5Q5_9NEOP</name>
<gene>
    <name evidence="1" type="ORF">PR048_004530</name>
</gene>
<comment type="caution">
    <text evidence="1">The sequence shown here is derived from an EMBL/GenBank/DDBJ whole genome shotgun (WGS) entry which is preliminary data.</text>
</comment>
<reference evidence="1 2" key="1">
    <citation type="submission" date="2023-02" db="EMBL/GenBank/DDBJ databases">
        <title>LHISI_Scaffold_Assembly.</title>
        <authorList>
            <person name="Stuart O.P."/>
            <person name="Cleave R."/>
            <person name="Magrath M.J.L."/>
            <person name="Mikheyev A.S."/>
        </authorList>
    </citation>
    <scope>NUCLEOTIDE SEQUENCE [LARGE SCALE GENOMIC DNA]</scope>
    <source>
        <strain evidence="1">Daus_M_001</strain>
        <tissue evidence="1">Leg muscle</tissue>
    </source>
</reference>
<evidence type="ECO:0008006" key="3">
    <source>
        <dbReference type="Google" id="ProtNLM"/>
    </source>
</evidence>
<evidence type="ECO:0000313" key="2">
    <source>
        <dbReference type="Proteomes" id="UP001159363"/>
    </source>
</evidence>
<proteinExistence type="predicted"/>